<proteinExistence type="predicted"/>
<organism evidence="1 2">
    <name type="scientific">Catellatospora bangladeshensis</name>
    <dbReference type="NCBI Taxonomy" id="310355"/>
    <lineage>
        <taxon>Bacteria</taxon>
        <taxon>Bacillati</taxon>
        <taxon>Actinomycetota</taxon>
        <taxon>Actinomycetes</taxon>
        <taxon>Micromonosporales</taxon>
        <taxon>Micromonosporaceae</taxon>
        <taxon>Catellatospora</taxon>
    </lineage>
</organism>
<dbReference type="SUPFAM" id="SSF55144">
    <property type="entry name" value="LigT-like"/>
    <property type="match status" value="1"/>
</dbReference>
<dbReference type="Proteomes" id="UP000601223">
    <property type="component" value="Unassembled WGS sequence"/>
</dbReference>
<dbReference type="Gene3D" id="3.90.1140.10">
    <property type="entry name" value="Cyclic phosphodiesterase"/>
    <property type="match status" value="1"/>
</dbReference>
<dbReference type="EMBL" id="BONF01000062">
    <property type="protein sequence ID" value="GIF86200.1"/>
    <property type="molecule type" value="Genomic_DNA"/>
</dbReference>
<protein>
    <recommendedName>
        <fullName evidence="3">2'-5' RNA ligase family protein</fullName>
    </recommendedName>
</protein>
<comment type="caution">
    <text evidence="1">The sequence shown here is derived from an EMBL/GenBank/DDBJ whole genome shotgun (WGS) entry which is preliminary data.</text>
</comment>
<dbReference type="Pfam" id="PF13563">
    <property type="entry name" value="2_5_RNA_ligase2"/>
    <property type="match status" value="1"/>
</dbReference>
<evidence type="ECO:0000313" key="1">
    <source>
        <dbReference type="EMBL" id="GIF86200.1"/>
    </source>
</evidence>
<evidence type="ECO:0008006" key="3">
    <source>
        <dbReference type="Google" id="ProtNLM"/>
    </source>
</evidence>
<evidence type="ECO:0000313" key="2">
    <source>
        <dbReference type="Proteomes" id="UP000601223"/>
    </source>
</evidence>
<gene>
    <name evidence="1" type="ORF">Cba03nite_75490</name>
</gene>
<reference evidence="1 2" key="1">
    <citation type="submission" date="2021-01" db="EMBL/GenBank/DDBJ databases">
        <title>Whole genome shotgun sequence of Catellatospora bangladeshensis NBRC 107357.</title>
        <authorList>
            <person name="Komaki H."/>
            <person name="Tamura T."/>
        </authorList>
    </citation>
    <scope>NUCLEOTIDE SEQUENCE [LARGE SCALE GENOMIC DNA]</scope>
    <source>
        <strain evidence="1 2">NBRC 107357</strain>
    </source>
</reference>
<keyword evidence="2" id="KW-1185">Reference proteome</keyword>
<accession>A0A8J3NMQ9</accession>
<dbReference type="InterPro" id="IPR009097">
    <property type="entry name" value="Cyclic_Pdiesterase"/>
</dbReference>
<sequence>MAAAAREVKPFLTGGRVWPAGWTRLHVYLLPDFAQDRDLARLVHGCRAAMAPFPFLAPVPDPWLHVTVQPVMGIPAAEIGPGERAKLTDRLTEALADVPAFTLTAGSALASVTVVLADLDGDLPGQPLHTVHARCRDAISGVLGSEAVAYEAMPGHLTLAYATGTGDSGRVQAALRQQVRPSHAALTVRAVHLLDVTQDLRTASYHWTPVARIPLAPAGVP</sequence>
<dbReference type="AlphaFoldDB" id="A0A8J3NMQ9"/>
<name>A0A8J3NMQ9_9ACTN</name>